<dbReference type="PROSITE" id="PS50104">
    <property type="entry name" value="TIR"/>
    <property type="match status" value="1"/>
</dbReference>
<dbReference type="InterPro" id="IPR035897">
    <property type="entry name" value="Toll_tir_struct_dom_sf"/>
</dbReference>
<dbReference type="SUPFAM" id="SSF52200">
    <property type="entry name" value="Toll/Interleukin receptor TIR domain"/>
    <property type="match status" value="1"/>
</dbReference>
<feature type="domain" description="TIR" evidence="1">
    <location>
        <begin position="2"/>
        <end position="138"/>
    </location>
</feature>
<dbReference type="Pfam" id="PF13676">
    <property type="entry name" value="TIR_2"/>
    <property type="match status" value="1"/>
</dbReference>
<dbReference type="InterPro" id="IPR000157">
    <property type="entry name" value="TIR_dom"/>
</dbReference>
<name>A0ABR8BW84_APHFL</name>
<dbReference type="Gene3D" id="3.40.50.10140">
    <property type="entry name" value="Toll/interleukin-1 receptor homology (TIR) domain"/>
    <property type="match status" value="1"/>
</dbReference>
<organism evidence="2 3">
    <name type="scientific">Aphanizomenon flos-aquae FACHB-1040</name>
    <dbReference type="NCBI Taxonomy" id="2692887"/>
    <lineage>
        <taxon>Bacteria</taxon>
        <taxon>Bacillati</taxon>
        <taxon>Cyanobacteriota</taxon>
        <taxon>Cyanophyceae</taxon>
        <taxon>Nostocales</taxon>
        <taxon>Aphanizomenonaceae</taxon>
        <taxon>Aphanizomenon</taxon>
    </lineage>
</organism>
<dbReference type="SUPFAM" id="SSF56436">
    <property type="entry name" value="C-type lectin-like"/>
    <property type="match status" value="1"/>
</dbReference>
<dbReference type="InterPro" id="IPR005532">
    <property type="entry name" value="SUMF_dom"/>
</dbReference>
<protein>
    <submittedName>
        <fullName evidence="2">SUMF1/EgtB/PvdO family nonheme iron enzyme</fullName>
    </submittedName>
</protein>
<dbReference type="RefSeq" id="WP_190383227.1">
    <property type="nucleotide sequence ID" value="NZ_JACJQT010000031.1"/>
</dbReference>
<comment type="caution">
    <text evidence="2">The sequence shown here is derived from an EMBL/GenBank/DDBJ whole genome shotgun (WGS) entry which is preliminary data.</text>
</comment>
<sequence>MGKFDVFLCHNSQDKPAVIEIANQLKANNINPWLDKWHLRPGSSWQDLLEDQINEIRTAAVFVGNSGLGPWEIEEVKAFLRAFVNRKCPVIPVLLPNAPQKPQLPVFLEGLMWVDFRQHDPEPLGQLIWGITGIKPDLPPLIPNKPPGEEKNKSPYQLKIFQFQTAQISLTSALLGFVKKPEIKRITKNADYFAQDLGNGVILEMVAIPGGTFIMGSPENEEDRSSDESPQHQVTVPSFFMGKYPVTQKQWRAVAALGKVNIDLESDPSYFKGDNLPVERVSWNDAQEFCARLSRMANKTYRLPAEAEWEYACRGGTTTPFYCGETISTDLANYNGNYTYGQGQKGQYREKTTEVGIFPANPFGLYDMCGNVWEWCEDKWHETYIDAPIDGSAWTNLSSKLRLMRGGSWLYDPRLCRSAYRLNYNPDYSRNLNGFRLVVSGARTL</sequence>
<dbReference type="InterPro" id="IPR042095">
    <property type="entry name" value="SUMF_sf"/>
</dbReference>
<evidence type="ECO:0000259" key="1">
    <source>
        <dbReference type="PROSITE" id="PS50104"/>
    </source>
</evidence>
<gene>
    <name evidence="2" type="ORF">H6F99_13150</name>
</gene>
<dbReference type="Gene3D" id="3.90.1580.10">
    <property type="entry name" value="paralog of FGE (formylglycine-generating enzyme)"/>
    <property type="match status" value="1"/>
</dbReference>
<dbReference type="InterPro" id="IPR016187">
    <property type="entry name" value="CTDL_fold"/>
</dbReference>
<dbReference type="Pfam" id="PF03781">
    <property type="entry name" value="FGE-sulfatase"/>
    <property type="match status" value="1"/>
</dbReference>
<evidence type="ECO:0000313" key="3">
    <source>
        <dbReference type="Proteomes" id="UP000606721"/>
    </source>
</evidence>
<dbReference type="Proteomes" id="UP000606721">
    <property type="component" value="Unassembled WGS sequence"/>
</dbReference>
<dbReference type="InterPro" id="IPR051043">
    <property type="entry name" value="Sulfatase_Mod_Factor_Kinase"/>
</dbReference>
<dbReference type="PANTHER" id="PTHR23150:SF19">
    <property type="entry name" value="FORMYLGLYCINE-GENERATING ENZYME"/>
    <property type="match status" value="1"/>
</dbReference>
<proteinExistence type="predicted"/>
<dbReference type="EMBL" id="JACJQT010000031">
    <property type="protein sequence ID" value="MBD2279204.1"/>
    <property type="molecule type" value="Genomic_DNA"/>
</dbReference>
<reference evidence="2 3" key="1">
    <citation type="journal article" date="2020" name="ISME J.">
        <title>Comparative genomics reveals insights into cyanobacterial evolution and habitat adaptation.</title>
        <authorList>
            <person name="Chen M.Y."/>
            <person name="Teng W.K."/>
            <person name="Zhao L."/>
            <person name="Hu C.X."/>
            <person name="Zhou Y.K."/>
            <person name="Han B.P."/>
            <person name="Song L.R."/>
            <person name="Shu W.S."/>
        </authorList>
    </citation>
    <scope>NUCLEOTIDE SEQUENCE [LARGE SCALE GENOMIC DNA]</scope>
    <source>
        <strain evidence="2 3">FACHB-1040</strain>
    </source>
</reference>
<accession>A0ABR8BW84</accession>
<dbReference type="PANTHER" id="PTHR23150">
    <property type="entry name" value="SULFATASE MODIFYING FACTOR 1, 2"/>
    <property type="match status" value="1"/>
</dbReference>
<evidence type="ECO:0000313" key="2">
    <source>
        <dbReference type="EMBL" id="MBD2279204.1"/>
    </source>
</evidence>
<keyword evidence="3" id="KW-1185">Reference proteome</keyword>